<keyword evidence="8" id="KW-1185">Reference proteome</keyword>
<organism evidence="7 8">
    <name type="scientific">Modicella reniformis</name>
    <dbReference type="NCBI Taxonomy" id="1440133"/>
    <lineage>
        <taxon>Eukaryota</taxon>
        <taxon>Fungi</taxon>
        <taxon>Fungi incertae sedis</taxon>
        <taxon>Mucoromycota</taxon>
        <taxon>Mortierellomycotina</taxon>
        <taxon>Mortierellomycetes</taxon>
        <taxon>Mortierellales</taxon>
        <taxon>Mortierellaceae</taxon>
        <taxon>Modicella</taxon>
    </lineage>
</organism>
<dbReference type="PANTHER" id="PTHR12356:SF3">
    <property type="entry name" value="NUCLEAR MIGRATION PROTEIN NUDC"/>
    <property type="match status" value="1"/>
</dbReference>
<evidence type="ECO:0000256" key="1">
    <source>
        <dbReference type="ARBA" id="ARBA00004496"/>
    </source>
</evidence>
<proteinExistence type="predicted"/>
<dbReference type="InterPro" id="IPR007052">
    <property type="entry name" value="CS_dom"/>
</dbReference>
<dbReference type="Gene3D" id="2.60.40.790">
    <property type="match status" value="1"/>
</dbReference>
<dbReference type="EMBL" id="JAAAHW010010544">
    <property type="protein sequence ID" value="KAF9924902.1"/>
    <property type="molecule type" value="Genomic_DNA"/>
</dbReference>
<dbReference type="InterPro" id="IPR008978">
    <property type="entry name" value="HSP20-like_chaperone"/>
</dbReference>
<comment type="caution">
    <text evidence="7">The sequence shown here is derived from an EMBL/GenBank/DDBJ whole genome shotgun (WGS) entry which is preliminary data.</text>
</comment>
<dbReference type="GO" id="GO:0051082">
    <property type="term" value="F:unfolded protein binding"/>
    <property type="evidence" value="ECO:0007669"/>
    <property type="project" value="TreeGrafter"/>
</dbReference>
<evidence type="ECO:0000256" key="2">
    <source>
        <dbReference type="ARBA" id="ARBA00022490"/>
    </source>
</evidence>
<dbReference type="PANTHER" id="PTHR12356">
    <property type="entry name" value="NUCLEAR MOVEMENT PROTEIN NUDC"/>
    <property type="match status" value="1"/>
</dbReference>
<name>A0A9P6IIJ3_9FUNG</name>
<dbReference type="GO" id="GO:0006457">
    <property type="term" value="P:protein folding"/>
    <property type="evidence" value="ECO:0007669"/>
    <property type="project" value="TreeGrafter"/>
</dbReference>
<dbReference type="AlphaFoldDB" id="A0A9P6IIJ3"/>
<keyword evidence="2" id="KW-0963">Cytoplasm</keyword>
<feature type="region of interest" description="Disordered" evidence="5">
    <location>
        <begin position="1"/>
        <end position="26"/>
    </location>
</feature>
<dbReference type="PROSITE" id="PS51203">
    <property type="entry name" value="CS"/>
    <property type="match status" value="1"/>
</dbReference>
<dbReference type="OrthoDB" id="416217at2759"/>
<comment type="subcellular location">
    <subcellularLocation>
        <location evidence="1">Cytoplasm</location>
    </subcellularLocation>
</comment>
<evidence type="ECO:0000256" key="5">
    <source>
        <dbReference type="SAM" id="MobiDB-lite"/>
    </source>
</evidence>
<dbReference type="FunFam" id="2.60.40.790:FF:000001">
    <property type="entry name" value="Nuclear migration protein nudC"/>
    <property type="match status" value="1"/>
</dbReference>
<comment type="function">
    <text evidence="3">Required for nuclear movement. May interact between microtubules and nuclei and/or may be involved in the generation of force used to move nuclei during interphase.</text>
</comment>
<dbReference type="Proteomes" id="UP000749646">
    <property type="component" value="Unassembled WGS sequence"/>
</dbReference>
<gene>
    <name evidence="7" type="ORF">BGZ65_008079</name>
</gene>
<feature type="domain" description="CS" evidence="6">
    <location>
        <begin position="31"/>
        <end position="123"/>
    </location>
</feature>
<evidence type="ECO:0000256" key="3">
    <source>
        <dbReference type="ARBA" id="ARBA00059400"/>
    </source>
</evidence>
<sequence length="196" mass="22508">MGLTPQEYDAMTEEERKAYDEAARKKEEEEQAALPYKWKQTLIEVDVSIEVPKQTRPKDLIVDIKANYLKVGFKGQTPIIDGPLHRAIKTEDSAWTLIDQSSGKELNIQLEKFKGTEWWKCVIEGHAEVDTTKITPENSKLSDLDGETRGMVEKMMFDQRQKAANKPSSDELKKFETLEKFKKAHPELDFTNAKMS</sequence>
<dbReference type="Pfam" id="PF04969">
    <property type="entry name" value="CS"/>
    <property type="match status" value="1"/>
</dbReference>
<protein>
    <recommendedName>
        <fullName evidence="4">Nuclear movement protein nudC</fullName>
    </recommendedName>
</protein>
<feature type="compositionally biased region" description="Basic and acidic residues" evidence="5">
    <location>
        <begin position="13"/>
        <end position="26"/>
    </location>
</feature>
<dbReference type="CDD" id="cd06467">
    <property type="entry name" value="p23_NUDC_like"/>
    <property type="match status" value="1"/>
</dbReference>
<accession>A0A9P6IIJ3</accession>
<reference evidence="7" key="1">
    <citation type="journal article" date="2020" name="Fungal Divers.">
        <title>Resolving the Mortierellaceae phylogeny through synthesis of multi-gene phylogenetics and phylogenomics.</title>
        <authorList>
            <person name="Vandepol N."/>
            <person name="Liber J."/>
            <person name="Desiro A."/>
            <person name="Na H."/>
            <person name="Kennedy M."/>
            <person name="Barry K."/>
            <person name="Grigoriev I.V."/>
            <person name="Miller A.N."/>
            <person name="O'Donnell K."/>
            <person name="Stajich J.E."/>
            <person name="Bonito G."/>
        </authorList>
    </citation>
    <scope>NUCLEOTIDE SEQUENCE</scope>
    <source>
        <strain evidence="7">MES-2147</strain>
    </source>
</reference>
<evidence type="ECO:0000256" key="4">
    <source>
        <dbReference type="ARBA" id="ARBA00068398"/>
    </source>
</evidence>
<dbReference type="InterPro" id="IPR037898">
    <property type="entry name" value="NudC_fam"/>
</dbReference>
<evidence type="ECO:0000259" key="6">
    <source>
        <dbReference type="PROSITE" id="PS51203"/>
    </source>
</evidence>
<evidence type="ECO:0000313" key="8">
    <source>
        <dbReference type="Proteomes" id="UP000749646"/>
    </source>
</evidence>
<evidence type="ECO:0000313" key="7">
    <source>
        <dbReference type="EMBL" id="KAF9924902.1"/>
    </source>
</evidence>
<dbReference type="GO" id="GO:0005737">
    <property type="term" value="C:cytoplasm"/>
    <property type="evidence" value="ECO:0007669"/>
    <property type="project" value="UniProtKB-SubCell"/>
</dbReference>
<dbReference type="SUPFAM" id="SSF49764">
    <property type="entry name" value="HSP20-like chaperones"/>
    <property type="match status" value="1"/>
</dbReference>